<dbReference type="GO" id="GO:0005576">
    <property type="term" value="C:extracellular region"/>
    <property type="evidence" value="ECO:0007669"/>
    <property type="project" value="UniProtKB-SubCell"/>
</dbReference>
<dbReference type="Gene3D" id="2.150.10.10">
    <property type="entry name" value="Serralysin-like metalloprotease, C-terminal"/>
    <property type="match status" value="2"/>
</dbReference>
<evidence type="ECO:0000313" key="4">
    <source>
        <dbReference type="Proteomes" id="UP000597507"/>
    </source>
</evidence>
<dbReference type="InterPro" id="IPR011049">
    <property type="entry name" value="Serralysin-like_metalloprot_C"/>
</dbReference>
<dbReference type="InterPro" id="IPR001343">
    <property type="entry name" value="Hemolysn_Ca-bd"/>
</dbReference>
<proteinExistence type="predicted"/>
<dbReference type="EMBL" id="BMKS01000003">
    <property type="protein sequence ID" value="GGG25668.1"/>
    <property type="molecule type" value="Genomic_DNA"/>
</dbReference>
<dbReference type="Proteomes" id="UP000597507">
    <property type="component" value="Unassembled WGS sequence"/>
</dbReference>
<dbReference type="Pfam" id="PF00353">
    <property type="entry name" value="HemolysinCabind"/>
    <property type="match status" value="3"/>
</dbReference>
<dbReference type="PANTHER" id="PTHR38340:SF1">
    <property type="entry name" value="S-LAYER PROTEIN"/>
    <property type="match status" value="1"/>
</dbReference>
<reference evidence="3 4" key="1">
    <citation type="journal article" date="2014" name="Int. J. Syst. Evol. Microbiol.">
        <title>Complete genome sequence of Corynebacterium casei LMG S-19264T (=DSM 44701T), isolated from a smear-ripened cheese.</title>
        <authorList>
            <consortium name="US DOE Joint Genome Institute (JGI-PGF)"/>
            <person name="Walter F."/>
            <person name="Albersmeier A."/>
            <person name="Kalinowski J."/>
            <person name="Ruckert C."/>
        </authorList>
    </citation>
    <scope>NUCLEOTIDE SEQUENCE [LARGE SCALE GENOMIC DNA]</scope>
    <source>
        <strain evidence="3 4">CGMCC 1.16330</strain>
    </source>
</reference>
<evidence type="ECO:0000313" key="3">
    <source>
        <dbReference type="EMBL" id="GGG25668.1"/>
    </source>
</evidence>
<keyword evidence="4" id="KW-1185">Reference proteome</keyword>
<dbReference type="GO" id="GO:0005509">
    <property type="term" value="F:calcium ion binding"/>
    <property type="evidence" value="ECO:0007669"/>
    <property type="project" value="InterPro"/>
</dbReference>
<comment type="subcellular location">
    <subcellularLocation>
        <location evidence="1">Secreted</location>
    </subcellularLocation>
</comment>
<sequence length="287" mass="28307">MSGFLSRISDLLQQIGESVRSELGGRLSDDTIEGTPGHDRLFGGVGNDVLGPTGAGNDLAVGGVGDDTITGGIGLDVLAGNSGDDLLLSTEGAGGVTLMFGGDGRDRLIAGLGDNLMFGGNGDDTLIGGGGYLDIAVGGDGSDILNTGTGVGVHIGGPGSDLFAVGPEIAGNRSPDVVIALDFVPGVDRVQIAPEVVASIVSIEDGALDFTGVLGLLRRHGVFSGDVSGRVSEAGEAPVEDQMAVLLSVESAPPAGAAVANGALATTAEGDLLFFAGITAAQLDQLV</sequence>
<name>A0A8J3EBF4_9PROT</name>
<organism evidence="3 4">
    <name type="scientific">Caldovatus sediminis</name>
    <dbReference type="NCBI Taxonomy" id="2041189"/>
    <lineage>
        <taxon>Bacteria</taxon>
        <taxon>Pseudomonadati</taxon>
        <taxon>Pseudomonadota</taxon>
        <taxon>Alphaproteobacteria</taxon>
        <taxon>Acetobacterales</taxon>
        <taxon>Roseomonadaceae</taxon>
        <taxon>Caldovatus</taxon>
    </lineage>
</organism>
<dbReference type="AlphaFoldDB" id="A0A8J3EBF4"/>
<dbReference type="RefSeq" id="WP_188899109.1">
    <property type="nucleotide sequence ID" value="NZ_BMKS01000003.1"/>
</dbReference>
<gene>
    <name evidence="3" type="ORF">GCM10010964_12020</name>
</gene>
<comment type="caution">
    <text evidence="3">The sequence shown here is derived from an EMBL/GenBank/DDBJ whole genome shotgun (WGS) entry which is preliminary data.</text>
</comment>
<dbReference type="SUPFAM" id="SSF51120">
    <property type="entry name" value="beta-Roll"/>
    <property type="match status" value="1"/>
</dbReference>
<dbReference type="PRINTS" id="PR00313">
    <property type="entry name" value="CABNDNGRPT"/>
</dbReference>
<accession>A0A8J3EBF4</accession>
<evidence type="ECO:0008006" key="5">
    <source>
        <dbReference type="Google" id="ProtNLM"/>
    </source>
</evidence>
<evidence type="ECO:0000256" key="2">
    <source>
        <dbReference type="ARBA" id="ARBA00022525"/>
    </source>
</evidence>
<dbReference type="PANTHER" id="PTHR38340">
    <property type="entry name" value="S-LAYER PROTEIN"/>
    <property type="match status" value="1"/>
</dbReference>
<dbReference type="InterPro" id="IPR050557">
    <property type="entry name" value="RTX_toxin/Mannuronan_C5-epim"/>
</dbReference>
<protein>
    <recommendedName>
        <fullName evidence="5">Calcium-binding protein</fullName>
    </recommendedName>
</protein>
<evidence type="ECO:0000256" key="1">
    <source>
        <dbReference type="ARBA" id="ARBA00004613"/>
    </source>
</evidence>
<keyword evidence="2" id="KW-0964">Secreted</keyword>